<dbReference type="AlphaFoldDB" id="A0A8K0TP40"/>
<dbReference type="EMBL" id="JAGPXD010000001">
    <property type="protein sequence ID" value="KAH7375445.1"/>
    <property type="molecule type" value="Genomic_DNA"/>
</dbReference>
<dbReference type="Proteomes" id="UP000813385">
    <property type="component" value="Unassembled WGS sequence"/>
</dbReference>
<comment type="caution">
    <text evidence="2">The sequence shown here is derived from an EMBL/GenBank/DDBJ whole genome shotgun (WGS) entry which is preliminary data.</text>
</comment>
<reference evidence="2" key="1">
    <citation type="journal article" date="2021" name="Nat. Commun.">
        <title>Genetic determinants of endophytism in the Arabidopsis root mycobiome.</title>
        <authorList>
            <person name="Mesny F."/>
            <person name="Miyauchi S."/>
            <person name="Thiergart T."/>
            <person name="Pickel B."/>
            <person name="Atanasova L."/>
            <person name="Karlsson M."/>
            <person name="Huettel B."/>
            <person name="Barry K.W."/>
            <person name="Haridas S."/>
            <person name="Chen C."/>
            <person name="Bauer D."/>
            <person name="Andreopoulos W."/>
            <person name="Pangilinan J."/>
            <person name="LaButti K."/>
            <person name="Riley R."/>
            <person name="Lipzen A."/>
            <person name="Clum A."/>
            <person name="Drula E."/>
            <person name="Henrissat B."/>
            <person name="Kohler A."/>
            <person name="Grigoriev I.V."/>
            <person name="Martin F.M."/>
            <person name="Hacquard S."/>
        </authorList>
    </citation>
    <scope>NUCLEOTIDE SEQUENCE</scope>
    <source>
        <strain evidence="2">MPI-CAGE-AT-0016</strain>
    </source>
</reference>
<keyword evidence="3" id="KW-1185">Reference proteome</keyword>
<gene>
    <name evidence="2" type="ORF">B0T11DRAFT_9743</name>
</gene>
<evidence type="ECO:0000256" key="1">
    <source>
        <dbReference type="SAM" id="MobiDB-lite"/>
    </source>
</evidence>
<evidence type="ECO:0000313" key="3">
    <source>
        <dbReference type="Proteomes" id="UP000813385"/>
    </source>
</evidence>
<sequence>MQATHLSLPHPSRSPTAAISTISSSSTLPQAALHRSVCLRCSHRARAVPPPPHPTPTSCDHHPLCHQLQIVTSPPRQHLIAHSRPNMSHSTMRCDAMLDRGASVGPGVFMHPLSSAMPAQSHVPFVCAHTNLDRLQMTALPSACPPNCMVLPGILPAPGDASPRGWAPSSLEQRCAVLLPQGAWPPTFHGTVAVRRQIYGLTADDDGLER</sequence>
<proteinExistence type="predicted"/>
<evidence type="ECO:0000313" key="2">
    <source>
        <dbReference type="EMBL" id="KAH7375445.1"/>
    </source>
</evidence>
<name>A0A8K0TP40_9PEZI</name>
<accession>A0A8K0TP40</accession>
<feature type="region of interest" description="Disordered" evidence="1">
    <location>
        <begin position="1"/>
        <end position="26"/>
    </location>
</feature>
<organism evidence="2 3">
    <name type="scientific">Plectosphaerella cucumerina</name>
    <dbReference type="NCBI Taxonomy" id="40658"/>
    <lineage>
        <taxon>Eukaryota</taxon>
        <taxon>Fungi</taxon>
        <taxon>Dikarya</taxon>
        <taxon>Ascomycota</taxon>
        <taxon>Pezizomycotina</taxon>
        <taxon>Sordariomycetes</taxon>
        <taxon>Hypocreomycetidae</taxon>
        <taxon>Glomerellales</taxon>
        <taxon>Plectosphaerellaceae</taxon>
        <taxon>Plectosphaerella</taxon>
    </lineage>
</organism>
<feature type="compositionally biased region" description="Low complexity" evidence="1">
    <location>
        <begin position="13"/>
        <end position="26"/>
    </location>
</feature>
<protein>
    <submittedName>
        <fullName evidence="2">Uncharacterized protein</fullName>
    </submittedName>
</protein>